<feature type="transmembrane region" description="Helical" evidence="1">
    <location>
        <begin position="521"/>
        <end position="544"/>
    </location>
</feature>
<dbReference type="AlphaFoldDB" id="A0A554A1F5"/>
<keyword evidence="1" id="KW-0812">Transmembrane</keyword>
<feature type="transmembrane region" description="Helical" evidence="1">
    <location>
        <begin position="101"/>
        <end position="118"/>
    </location>
</feature>
<evidence type="ECO:0000313" key="3">
    <source>
        <dbReference type="EMBL" id="TSB47476.1"/>
    </source>
</evidence>
<dbReference type="PANTHER" id="PTHR43849:SF2">
    <property type="entry name" value="BLL3936 PROTEIN"/>
    <property type="match status" value="1"/>
</dbReference>
<feature type="transmembrane region" description="Helical" evidence="1">
    <location>
        <begin position="556"/>
        <end position="578"/>
    </location>
</feature>
<feature type="transmembrane region" description="Helical" evidence="1">
    <location>
        <begin position="632"/>
        <end position="660"/>
    </location>
</feature>
<dbReference type="InterPro" id="IPR011853">
    <property type="entry name" value="TRAP_DctM-Dct_fused"/>
</dbReference>
<evidence type="ECO:0000256" key="1">
    <source>
        <dbReference type="SAM" id="Phobius"/>
    </source>
</evidence>
<evidence type="ECO:0000259" key="2">
    <source>
        <dbReference type="Pfam" id="PF06808"/>
    </source>
</evidence>
<dbReference type="PANTHER" id="PTHR43849">
    <property type="entry name" value="BLL3936 PROTEIN"/>
    <property type="match status" value="1"/>
</dbReference>
<feature type="domain" description="TRAP C4-dicarboxylate transport system permease DctM subunit" evidence="2">
    <location>
        <begin position="143"/>
        <end position="580"/>
    </location>
</feature>
<feature type="transmembrane region" description="Helical" evidence="1">
    <location>
        <begin position="433"/>
        <end position="457"/>
    </location>
</feature>
<dbReference type="InterPro" id="IPR010656">
    <property type="entry name" value="DctM"/>
</dbReference>
<gene>
    <name evidence="3" type="ORF">FN960_07000</name>
</gene>
<keyword evidence="1" id="KW-0472">Membrane</keyword>
<feature type="transmembrane region" description="Helical" evidence="1">
    <location>
        <begin position="469"/>
        <end position="487"/>
    </location>
</feature>
<dbReference type="Proteomes" id="UP000318521">
    <property type="component" value="Unassembled WGS sequence"/>
</dbReference>
<feature type="transmembrane region" description="Helical" evidence="1">
    <location>
        <begin position="323"/>
        <end position="349"/>
    </location>
</feature>
<protein>
    <submittedName>
        <fullName evidence="3">TRAP transporter permease</fullName>
    </submittedName>
</protein>
<dbReference type="RefSeq" id="WP_143847975.1">
    <property type="nucleotide sequence ID" value="NZ_VLXZ01000003.1"/>
</dbReference>
<feature type="transmembrane region" description="Helical" evidence="1">
    <location>
        <begin position="598"/>
        <end position="620"/>
    </location>
</feature>
<accession>A0A554A1F5</accession>
<feature type="transmembrane region" description="Helical" evidence="1">
    <location>
        <begin position="395"/>
        <end position="412"/>
    </location>
</feature>
<keyword evidence="4" id="KW-1185">Reference proteome</keyword>
<dbReference type="OrthoDB" id="9759894at2"/>
<name>A0A554A1F5_9BACI</name>
<feature type="transmembrane region" description="Helical" evidence="1">
    <location>
        <begin position="44"/>
        <end position="64"/>
    </location>
</feature>
<sequence>MKKDDKLVEPTAIADTEIPDKEVQKVLEKYDIESNTRNWSNRGLVLFFSLLTIGYALFHLYITFYPLPTLLQRSFHLTFGMALVFLLYPTYKKQDRTKIPFYDWILFALSIGSCIYLFNVYQEIVTTRGGVASTTDILMAILTVILVFEAARRVTGWILPILAFLFLLYPFFSHQDWLPRMLLTRPFDFADIFGQMYTKTEGLFSTAIGASVQFIFLFILFGAFLAKSGMGKFFNDLALALAGHKQGGPAKVAVLSSAMMGSVNGSAVGNVVSTGAFTIPLMKKIGYDKNFSGAVEASSSIGGQILPPIMGASAFIMAETTGISYGTIALAAIIPAFLFFITSIMQVHYRAGRSNLRGLPKADLPEVKKVMKQGWHLMIPLISLIIMLFSGVPVSYAAFYTILVSVAASWIRKHTRMYPKDILKALETGTRQALSTIIACGVVGIVIGVVNLTGFGATLTSAITSLGQGSLLLTLILTMLASLVLGMGLPSIPAYIITATMAAPALATFDVPILVAHLFVFYFGIFANITPPVALASFAASGLAGGDPMRTSIISLRLSVAGFLVPFVFVYNHSMLLIDATGLPANTTEFAFASIPDIAFVLITSTIAVIAISAAVEGYIRTNLGVINRLVLGAASVLAIVPEMVSSIIGIAVIIVIYVLNYMKAKKDQDPPVGVASSQA</sequence>
<evidence type="ECO:0000313" key="4">
    <source>
        <dbReference type="Proteomes" id="UP000318521"/>
    </source>
</evidence>
<feature type="transmembrane region" description="Helical" evidence="1">
    <location>
        <begin position="203"/>
        <end position="226"/>
    </location>
</feature>
<organism evidence="3 4">
    <name type="scientific">Alkalicoccobacillus porphyridii</name>
    <dbReference type="NCBI Taxonomy" id="2597270"/>
    <lineage>
        <taxon>Bacteria</taxon>
        <taxon>Bacillati</taxon>
        <taxon>Bacillota</taxon>
        <taxon>Bacilli</taxon>
        <taxon>Bacillales</taxon>
        <taxon>Bacillaceae</taxon>
        <taxon>Alkalicoccobacillus</taxon>
    </lineage>
</organism>
<dbReference type="NCBIfam" id="TIGR02123">
    <property type="entry name" value="TRAP_fused"/>
    <property type="match status" value="1"/>
</dbReference>
<reference evidence="3 4" key="1">
    <citation type="submission" date="2019-07" db="EMBL/GenBank/DDBJ databases">
        <authorList>
            <person name="Park Y.J."/>
            <person name="Jeong S.E."/>
            <person name="Jung H.S."/>
        </authorList>
    </citation>
    <scope>NUCLEOTIDE SEQUENCE [LARGE SCALE GENOMIC DNA]</scope>
    <source>
        <strain evidence="4">P16(2019)</strain>
    </source>
</reference>
<comment type="caution">
    <text evidence="3">The sequence shown here is derived from an EMBL/GenBank/DDBJ whole genome shotgun (WGS) entry which is preliminary data.</text>
</comment>
<feature type="transmembrane region" description="Helical" evidence="1">
    <location>
        <begin position="155"/>
        <end position="172"/>
    </location>
</feature>
<feature type="transmembrane region" description="Helical" evidence="1">
    <location>
        <begin position="130"/>
        <end position="148"/>
    </location>
</feature>
<dbReference type="EMBL" id="VLXZ01000003">
    <property type="protein sequence ID" value="TSB47476.1"/>
    <property type="molecule type" value="Genomic_DNA"/>
</dbReference>
<keyword evidence="1" id="KW-1133">Transmembrane helix</keyword>
<dbReference type="Pfam" id="PF06808">
    <property type="entry name" value="DctM"/>
    <property type="match status" value="1"/>
</dbReference>
<feature type="transmembrane region" description="Helical" evidence="1">
    <location>
        <begin position="70"/>
        <end position="89"/>
    </location>
</feature>
<proteinExistence type="predicted"/>